<evidence type="ECO:0000313" key="2">
    <source>
        <dbReference type="EMBL" id="GBP23464.1"/>
    </source>
</evidence>
<name>A0A4C1UBZ7_EUMVA</name>
<evidence type="ECO:0000313" key="3">
    <source>
        <dbReference type="Proteomes" id="UP000299102"/>
    </source>
</evidence>
<sequence>MNSIREFKINHVYLSSTTKSAQTHLRVPVRACSTSTLEIEIDNDVAVEALLDTKDEGVRRAPAQAAPRTEASPEPRFHYCSYVRGGLIESRGLGIVLRSTPRRRPPGGAAGGAHAEPLAFTRRGQKRLCVAEIARGAVTRSLAAGGPRGARNWCGRSGRREVCARARNKPQLCHDGSVPHKQKTNPHTITSLYLCSSEETVFSHGARYHTRTEYRREATASVVALSSVSESSGGPHPSISLPIPVQKAGFRAVSNFSRPPIYYLADRHLSASKDATAKGRTPIRRRDRTELEGPG</sequence>
<protein>
    <submittedName>
        <fullName evidence="2">Uncharacterized protein</fullName>
    </submittedName>
</protein>
<dbReference type="EMBL" id="BGZK01000150">
    <property type="protein sequence ID" value="GBP23464.1"/>
    <property type="molecule type" value="Genomic_DNA"/>
</dbReference>
<keyword evidence="3" id="KW-1185">Reference proteome</keyword>
<accession>A0A4C1UBZ7</accession>
<organism evidence="2 3">
    <name type="scientific">Eumeta variegata</name>
    <name type="common">Bagworm moth</name>
    <name type="synonym">Eumeta japonica</name>
    <dbReference type="NCBI Taxonomy" id="151549"/>
    <lineage>
        <taxon>Eukaryota</taxon>
        <taxon>Metazoa</taxon>
        <taxon>Ecdysozoa</taxon>
        <taxon>Arthropoda</taxon>
        <taxon>Hexapoda</taxon>
        <taxon>Insecta</taxon>
        <taxon>Pterygota</taxon>
        <taxon>Neoptera</taxon>
        <taxon>Endopterygota</taxon>
        <taxon>Lepidoptera</taxon>
        <taxon>Glossata</taxon>
        <taxon>Ditrysia</taxon>
        <taxon>Tineoidea</taxon>
        <taxon>Psychidae</taxon>
        <taxon>Oiketicinae</taxon>
        <taxon>Eumeta</taxon>
    </lineage>
</organism>
<dbReference type="Proteomes" id="UP000299102">
    <property type="component" value="Unassembled WGS sequence"/>
</dbReference>
<proteinExistence type="predicted"/>
<reference evidence="2 3" key="1">
    <citation type="journal article" date="2019" name="Commun. Biol.">
        <title>The bagworm genome reveals a unique fibroin gene that provides high tensile strength.</title>
        <authorList>
            <person name="Kono N."/>
            <person name="Nakamura H."/>
            <person name="Ohtoshi R."/>
            <person name="Tomita M."/>
            <person name="Numata K."/>
            <person name="Arakawa K."/>
        </authorList>
    </citation>
    <scope>NUCLEOTIDE SEQUENCE [LARGE SCALE GENOMIC DNA]</scope>
</reference>
<gene>
    <name evidence="2" type="ORF">EVAR_22324_1</name>
</gene>
<feature type="region of interest" description="Disordered" evidence="1">
    <location>
        <begin position="273"/>
        <end position="295"/>
    </location>
</feature>
<dbReference type="AlphaFoldDB" id="A0A4C1UBZ7"/>
<evidence type="ECO:0000256" key="1">
    <source>
        <dbReference type="SAM" id="MobiDB-lite"/>
    </source>
</evidence>
<comment type="caution">
    <text evidence="2">The sequence shown here is derived from an EMBL/GenBank/DDBJ whole genome shotgun (WGS) entry which is preliminary data.</text>
</comment>